<dbReference type="EMBL" id="BGPR01013761">
    <property type="protein sequence ID" value="GBN62086.1"/>
    <property type="molecule type" value="Genomic_DNA"/>
</dbReference>
<dbReference type="Proteomes" id="UP000499080">
    <property type="component" value="Unassembled WGS sequence"/>
</dbReference>
<comment type="caution">
    <text evidence="1">The sequence shown here is derived from an EMBL/GenBank/DDBJ whole genome shotgun (WGS) entry which is preliminary data.</text>
</comment>
<dbReference type="AlphaFoldDB" id="A0A4Y2QGK2"/>
<dbReference type="PANTHER" id="PTHR47326:SF1">
    <property type="entry name" value="HTH PSQ-TYPE DOMAIN-CONTAINING PROTEIN"/>
    <property type="match status" value="1"/>
</dbReference>
<dbReference type="PANTHER" id="PTHR47326">
    <property type="entry name" value="TRANSPOSABLE ELEMENT TC3 TRANSPOSASE-LIKE PROTEIN"/>
    <property type="match status" value="1"/>
</dbReference>
<organism evidence="1 2">
    <name type="scientific">Araneus ventricosus</name>
    <name type="common">Orbweaver spider</name>
    <name type="synonym">Epeira ventricosa</name>
    <dbReference type="NCBI Taxonomy" id="182803"/>
    <lineage>
        <taxon>Eukaryota</taxon>
        <taxon>Metazoa</taxon>
        <taxon>Ecdysozoa</taxon>
        <taxon>Arthropoda</taxon>
        <taxon>Chelicerata</taxon>
        <taxon>Arachnida</taxon>
        <taxon>Araneae</taxon>
        <taxon>Araneomorphae</taxon>
        <taxon>Entelegynae</taxon>
        <taxon>Araneoidea</taxon>
        <taxon>Araneidae</taxon>
        <taxon>Araneus</taxon>
    </lineage>
</organism>
<keyword evidence="2" id="KW-1185">Reference proteome</keyword>
<name>A0A4Y2QGK2_ARAVE</name>
<proteinExistence type="predicted"/>
<evidence type="ECO:0000313" key="2">
    <source>
        <dbReference type="Proteomes" id="UP000499080"/>
    </source>
</evidence>
<accession>A0A4Y2QGK2</accession>
<evidence type="ECO:0000313" key="1">
    <source>
        <dbReference type="EMBL" id="GBN62086.1"/>
    </source>
</evidence>
<reference evidence="1 2" key="1">
    <citation type="journal article" date="2019" name="Sci. Rep.">
        <title>Orb-weaving spider Araneus ventricosus genome elucidates the spidroin gene catalogue.</title>
        <authorList>
            <person name="Kono N."/>
            <person name="Nakamura H."/>
            <person name="Ohtoshi R."/>
            <person name="Moran D.A.P."/>
            <person name="Shinohara A."/>
            <person name="Yoshida Y."/>
            <person name="Fujiwara M."/>
            <person name="Mori M."/>
            <person name="Tomita M."/>
            <person name="Arakawa K."/>
        </authorList>
    </citation>
    <scope>NUCLEOTIDE SEQUENCE [LARGE SCALE GENOMIC DNA]</scope>
</reference>
<protein>
    <submittedName>
        <fullName evidence="1">Uncharacterized protein</fullName>
    </submittedName>
</protein>
<sequence length="116" mass="13775">MISENCSLSKSRVWTILNESGAQPYRSTPVQGLLPRDVERRYMWCNFVMNNLEDHRKFLTDIIRTDEACSSRNEMFNREIVHTWSLENPRYAVKVRHKLRWSINVLCGIFNDRLIG</sequence>
<gene>
    <name evidence="1" type="ORF">AVEN_36416_1</name>
</gene>
<dbReference type="OrthoDB" id="6461078at2759"/>